<dbReference type="SMART" id="SM00612">
    <property type="entry name" value="Kelch"/>
    <property type="match status" value="6"/>
</dbReference>
<dbReference type="PANTHER" id="PTHR46344">
    <property type="entry name" value="OS02G0202900 PROTEIN"/>
    <property type="match status" value="1"/>
</dbReference>
<dbReference type="AlphaFoldDB" id="A0A814N4U8"/>
<dbReference type="Proteomes" id="UP000663845">
    <property type="component" value="Unassembled WGS sequence"/>
</dbReference>
<dbReference type="InterPro" id="IPR015915">
    <property type="entry name" value="Kelch-typ_b-propeller"/>
</dbReference>
<evidence type="ECO:0000313" key="5">
    <source>
        <dbReference type="Proteomes" id="UP000663845"/>
    </source>
</evidence>
<dbReference type="EMBL" id="CAJNOG010000219">
    <property type="protein sequence ID" value="CAF1087206.1"/>
    <property type="molecule type" value="Genomic_DNA"/>
</dbReference>
<dbReference type="SUPFAM" id="SSF117281">
    <property type="entry name" value="Kelch motif"/>
    <property type="match status" value="2"/>
</dbReference>
<dbReference type="Gene3D" id="2.130.10.80">
    <property type="entry name" value="Galactose oxidase/kelch, beta-propeller"/>
    <property type="match status" value="4"/>
</dbReference>
<evidence type="ECO:0000256" key="3">
    <source>
        <dbReference type="SAM" id="SignalP"/>
    </source>
</evidence>
<comment type="caution">
    <text evidence="4">The sequence shown here is derived from an EMBL/GenBank/DDBJ whole genome shotgun (WGS) entry which is preliminary data.</text>
</comment>
<accession>A0A814N4U8</accession>
<dbReference type="PANTHER" id="PTHR46344:SF27">
    <property type="entry name" value="KELCH REPEAT SUPERFAMILY PROTEIN"/>
    <property type="match status" value="1"/>
</dbReference>
<protein>
    <submittedName>
        <fullName evidence="4">Uncharacterized protein</fullName>
    </submittedName>
</protein>
<feature type="chain" id="PRO_5033046917" evidence="3">
    <location>
        <begin position="17"/>
        <end position="727"/>
    </location>
</feature>
<evidence type="ECO:0000256" key="1">
    <source>
        <dbReference type="ARBA" id="ARBA00022441"/>
    </source>
</evidence>
<gene>
    <name evidence="4" type="ORF">JYZ213_LOCUS20632</name>
</gene>
<feature type="signal peptide" evidence="3">
    <location>
        <begin position="1"/>
        <end position="16"/>
    </location>
</feature>
<dbReference type="InterPro" id="IPR037293">
    <property type="entry name" value="Gal_Oxidase_central_sf"/>
</dbReference>
<dbReference type="Pfam" id="PF01344">
    <property type="entry name" value="Kelch_1"/>
    <property type="match status" value="5"/>
</dbReference>
<keyword evidence="1" id="KW-0880">Kelch repeat</keyword>
<evidence type="ECO:0000256" key="2">
    <source>
        <dbReference type="ARBA" id="ARBA00022737"/>
    </source>
</evidence>
<name>A0A814N4U8_9BILA</name>
<keyword evidence="3" id="KW-0732">Signal</keyword>
<dbReference type="InterPro" id="IPR006652">
    <property type="entry name" value="Kelch_1"/>
</dbReference>
<keyword evidence="2" id="KW-0677">Repeat</keyword>
<evidence type="ECO:0000313" key="4">
    <source>
        <dbReference type="EMBL" id="CAF1087206.1"/>
    </source>
</evidence>
<sequence>MLLIFFFVIVPTCTDGIKNQDEADVDCGGSTCTKRCSLEQGCLSNTDCTTDNCDTTAKKCSGAWVKIASDSAMVAYCTGLGSELSATLSDCESYCLSMSGCNAVDWHAGGSSGCTIRQCSYYPPKYASHSGWEVWAIKTETSITTDLVWVKVASESLMGDVNCAEVGSDNLVIWSDCESACLALSSCNAIDFSYGGTQCTYRHCTTYPPNYQSENGWDVWVITTGTSTSTNTTTTTTVNPSVCSPTCQNGGTCSAPNTCTKRQQRRQLQLQLQQQRQQQLQLQLQLQQRPPQQRPQPQLQLVVMVWVQIATDSAMGANCAGVGYQPSGTLSSCESYCLSLSGCNAVDWNTGGSGCTPRQCSSYPPNYASSTGWEVWAITSGTSTTSTTTTTTTTTVAVWTTVGQMSIGRAVHTASVLADGTVLVAGGQDSSNNGGQSAELYNPTTKAWATVGQLTNGRYYHTASILSDGTVLVSGGTFDGSNALQSAELYNPTTQTWTTVGQMSNGRTYHTSSRLLDGTVLVAGGVNLQSAELYNPTTQTWTTVGQMNDVRGAHTASILADGTVLVAGGQDNGGNGIQSAELYNPTAQTWTTVGQLTNGRYSHTASKLLDGTVLVAGGRPGGYTGLQSAELYNPTAQTWTTVGQMSDGRIYPTGSILTDGTVLVTGGTTGSVTLQSAELYNPTTQTWTTVNQMSNARFHHRAAVLTDGTVLVTGGIGTTYLQSAESY</sequence>
<proteinExistence type="predicted"/>
<reference evidence="4" key="1">
    <citation type="submission" date="2021-02" db="EMBL/GenBank/DDBJ databases">
        <authorList>
            <person name="Nowell W R."/>
        </authorList>
    </citation>
    <scope>NUCLEOTIDE SEQUENCE</scope>
</reference>
<organism evidence="4 5">
    <name type="scientific">Adineta steineri</name>
    <dbReference type="NCBI Taxonomy" id="433720"/>
    <lineage>
        <taxon>Eukaryota</taxon>
        <taxon>Metazoa</taxon>
        <taxon>Spiralia</taxon>
        <taxon>Gnathifera</taxon>
        <taxon>Rotifera</taxon>
        <taxon>Eurotatoria</taxon>
        <taxon>Bdelloidea</taxon>
        <taxon>Adinetida</taxon>
        <taxon>Adinetidae</taxon>
        <taxon>Adineta</taxon>
    </lineage>
</organism>